<feature type="domain" description="TRAPPC10/Trs130 N-terminal" evidence="1">
    <location>
        <begin position="2"/>
        <end position="79"/>
    </location>
</feature>
<name>A0A8X6TVK0_NEPPI</name>
<reference evidence="2" key="1">
    <citation type="submission" date="2020-08" db="EMBL/GenBank/DDBJ databases">
        <title>Multicomponent nature underlies the extraordinary mechanical properties of spider dragline silk.</title>
        <authorList>
            <person name="Kono N."/>
            <person name="Nakamura H."/>
            <person name="Mori M."/>
            <person name="Yoshida Y."/>
            <person name="Ohtoshi R."/>
            <person name="Malay A.D."/>
            <person name="Moran D.A.P."/>
            <person name="Tomita M."/>
            <person name="Numata K."/>
            <person name="Arakawa K."/>
        </authorList>
    </citation>
    <scope>NUCLEOTIDE SEQUENCE</scope>
</reference>
<proteinExistence type="predicted"/>
<accession>A0A8X6TVK0</accession>
<dbReference type="Pfam" id="PF23036">
    <property type="entry name" value="TRAPPC10_1st"/>
    <property type="match status" value="1"/>
</dbReference>
<feature type="non-terminal residue" evidence="2">
    <location>
        <position position="1"/>
    </location>
</feature>
<keyword evidence="3" id="KW-1185">Reference proteome</keyword>
<protein>
    <submittedName>
        <fullName evidence="2">Trafficking protein particle complex subunit 10</fullName>
    </submittedName>
</protein>
<dbReference type="Proteomes" id="UP000887013">
    <property type="component" value="Unassembled WGS sequence"/>
</dbReference>
<gene>
    <name evidence="2" type="primary">NCL1_07591</name>
    <name evidence="2" type="ORF">NPIL_64931</name>
</gene>
<organism evidence="2 3">
    <name type="scientific">Nephila pilipes</name>
    <name type="common">Giant wood spider</name>
    <name type="synonym">Nephila maculata</name>
    <dbReference type="NCBI Taxonomy" id="299642"/>
    <lineage>
        <taxon>Eukaryota</taxon>
        <taxon>Metazoa</taxon>
        <taxon>Ecdysozoa</taxon>
        <taxon>Arthropoda</taxon>
        <taxon>Chelicerata</taxon>
        <taxon>Arachnida</taxon>
        <taxon>Araneae</taxon>
        <taxon>Araneomorphae</taxon>
        <taxon>Entelegynae</taxon>
        <taxon>Araneoidea</taxon>
        <taxon>Nephilidae</taxon>
        <taxon>Nephila</taxon>
    </lineage>
</organism>
<dbReference type="OrthoDB" id="10256906at2759"/>
<evidence type="ECO:0000259" key="1">
    <source>
        <dbReference type="Pfam" id="PF23036"/>
    </source>
</evidence>
<evidence type="ECO:0000313" key="2">
    <source>
        <dbReference type="EMBL" id="GFT51415.1"/>
    </source>
</evidence>
<sequence length="83" mass="9621">AGDEKFFSTIKNVITDALPRESEEWTRSHMRNPKNVYLTAHFIPFSEERLPPAGTKSLLGQAFFHIFWAECQVWKCSLKNACF</sequence>
<dbReference type="InterPro" id="IPR056913">
    <property type="entry name" value="TRAPPC10/Trs130_N"/>
</dbReference>
<dbReference type="EMBL" id="BMAW01016922">
    <property type="protein sequence ID" value="GFT51415.1"/>
    <property type="molecule type" value="Genomic_DNA"/>
</dbReference>
<dbReference type="AlphaFoldDB" id="A0A8X6TVK0"/>
<evidence type="ECO:0000313" key="3">
    <source>
        <dbReference type="Proteomes" id="UP000887013"/>
    </source>
</evidence>
<comment type="caution">
    <text evidence="2">The sequence shown here is derived from an EMBL/GenBank/DDBJ whole genome shotgun (WGS) entry which is preliminary data.</text>
</comment>